<dbReference type="AlphaFoldDB" id="A0A0F2LMM7"/>
<protein>
    <submittedName>
        <fullName evidence="1">Uncharacterized protein</fullName>
    </submittedName>
</protein>
<evidence type="ECO:0000313" key="1">
    <source>
        <dbReference type="EMBL" id="KJR78853.1"/>
    </source>
</evidence>
<comment type="caution">
    <text evidence="1">The sequence shown here is derived from an EMBL/GenBank/DDBJ whole genome shotgun (WGS) entry which is preliminary data.</text>
</comment>
<sequence length="99" mass="11569">MKVVEDVGRWEVMLAGINGDEILMVKKGKCADKACVEGKEYKVKWFDPEDYLKRILEDEEVFRKYKVVYFVKAYLRKVLDVLASAEVQRMSMDLNKLDA</sequence>
<organism evidence="1">
    <name type="scientific">Candidatus Aramenus sulfurataquae</name>
    <dbReference type="NCBI Taxonomy" id="1326980"/>
    <lineage>
        <taxon>Archaea</taxon>
        <taxon>Thermoproteota</taxon>
        <taxon>Thermoprotei</taxon>
        <taxon>Sulfolobales</taxon>
        <taxon>Sulfolobaceae</taxon>
        <taxon>Candidatus Aramenus</taxon>
    </lineage>
</organism>
<accession>A0A0F2LMM7</accession>
<name>A0A0F2LMM7_9CREN</name>
<proteinExistence type="predicted"/>
<reference evidence="1" key="1">
    <citation type="submission" date="2015-03" db="EMBL/GenBank/DDBJ databases">
        <title>Metagenome Sequencing of an Archaeal-Dominated Microbial Community from a Hot Spring at the Los Azufres Geothermal Field, Mexico.</title>
        <authorList>
            <person name="Servin-Garciduenas L.E."/>
            <person name="Martinez-Romero E."/>
        </authorList>
    </citation>
    <scope>NUCLEOTIDE SEQUENCE [LARGE SCALE GENOMIC DNA]</scope>
    <source>
        <strain evidence="1">AZ1-454</strain>
    </source>
</reference>
<gene>
    <name evidence="1" type="ORF">TQ35_05095</name>
</gene>
<dbReference type="EMBL" id="JZWS01000043">
    <property type="protein sequence ID" value="KJR78853.1"/>
    <property type="molecule type" value="Genomic_DNA"/>
</dbReference>